<evidence type="ECO:0000313" key="2">
    <source>
        <dbReference type="EMBL" id="GAA1910308.1"/>
    </source>
</evidence>
<evidence type="ECO:0000313" key="3">
    <source>
        <dbReference type="Proteomes" id="UP001501612"/>
    </source>
</evidence>
<dbReference type="PANTHER" id="PTHR35585:SF1">
    <property type="entry name" value="HHE DOMAIN PROTEIN (AFU_ORTHOLOGUE AFUA_4G00730)"/>
    <property type="match status" value="1"/>
</dbReference>
<comment type="caution">
    <text evidence="2">The sequence shown here is derived from an EMBL/GenBank/DDBJ whole genome shotgun (WGS) entry which is preliminary data.</text>
</comment>
<feature type="domain" description="Hemerythrin-like" evidence="1">
    <location>
        <begin position="15"/>
        <end position="128"/>
    </location>
</feature>
<dbReference type="Pfam" id="PF01814">
    <property type="entry name" value="Hemerythrin"/>
    <property type="match status" value="1"/>
</dbReference>
<keyword evidence="3" id="KW-1185">Reference proteome</keyword>
<dbReference type="InterPro" id="IPR012312">
    <property type="entry name" value="Hemerythrin-like"/>
</dbReference>
<protein>
    <recommendedName>
        <fullName evidence="1">Hemerythrin-like domain-containing protein</fullName>
    </recommendedName>
</protein>
<reference evidence="2 3" key="1">
    <citation type="journal article" date="2019" name="Int. J. Syst. Evol. Microbiol.">
        <title>The Global Catalogue of Microorganisms (GCM) 10K type strain sequencing project: providing services to taxonomists for standard genome sequencing and annotation.</title>
        <authorList>
            <consortium name="The Broad Institute Genomics Platform"/>
            <consortium name="The Broad Institute Genome Sequencing Center for Infectious Disease"/>
            <person name="Wu L."/>
            <person name="Ma J."/>
        </authorList>
    </citation>
    <scope>NUCLEOTIDE SEQUENCE [LARGE SCALE GENOMIC DNA]</scope>
    <source>
        <strain evidence="2 3">JCM 14046</strain>
    </source>
</reference>
<dbReference type="RefSeq" id="WP_344004499.1">
    <property type="nucleotide sequence ID" value="NZ_BAAAMY010000002.1"/>
</dbReference>
<name>A0ABN2P3Z2_9ACTN</name>
<evidence type="ECO:0000259" key="1">
    <source>
        <dbReference type="Pfam" id="PF01814"/>
    </source>
</evidence>
<sequence length="185" mass="20399">MSTSIDLGRPVAGDVVDLILDDHRRFETLLRDLRDSSADRDAVRRAFSALHVAHALAEETHVYPRLQKRGAVGEHEAEHGEEEHAEGHEALLAVLELKGTDTQAFDDAVEELATAVNHHLTEEELTILNPARDEVSDRERAELGRTFAEARNAAIDDDCGAVDNVRRIVAEARGEGLLDEEPEEG</sequence>
<gene>
    <name evidence="2" type="ORF">GCM10009737_09650</name>
</gene>
<proteinExistence type="predicted"/>
<organism evidence="2 3">
    <name type="scientific">Nocardioides lentus</name>
    <dbReference type="NCBI Taxonomy" id="338077"/>
    <lineage>
        <taxon>Bacteria</taxon>
        <taxon>Bacillati</taxon>
        <taxon>Actinomycetota</taxon>
        <taxon>Actinomycetes</taxon>
        <taxon>Propionibacteriales</taxon>
        <taxon>Nocardioidaceae</taxon>
        <taxon>Nocardioides</taxon>
    </lineage>
</organism>
<dbReference type="Proteomes" id="UP001501612">
    <property type="component" value="Unassembled WGS sequence"/>
</dbReference>
<dbReference type="PANTHER" id="PTHR35585">
    <property type="entry name" value="HHE DOMAIN PROTEIN (AFU_ORTHOLOGUE AFUA_4G00730)"/>
    <property type="match status" value="1"/>
</dbReference>
<dbReference type="Gene3D" id="1.20.120.520">
    <property type="entry name" value="nmb1532 protein domain like"/>
    <property type="match status" value="1"/>
</dbReference>
<dbReference type="EMBL" id="BAAAMY010000002">
    <property type="protein sequence ID" value="GAA1910308.1"/>
    <property type="molecule type" value="Genomic_DNA"/>
</dbReference>
<accession>A0ABN2P3Z2</accession>